<feature type="signal peptide" evidence="1">
    <location>
        <begin position="1"/>
        <end position="20"/>
    </location>
</feature>
<accession>A0A0Q3QJ62</accession>
<reference evidence="2 3" key="1">
    <citation type="submission" date="2015-09" db="EMBL/GenBank/DDBJ databases">
        <title>Genome sequencing project for genomic taxonomy and phylogenomics of Bacillus-like bacteria.</title>
        <authorList>
            <person name="Liu B."/>
            <person name="Wang J."/>
            <person name="Zhu Y."/>
            <person name="Liu G."/>
            <person name="Chen Q."/>
            <person name="Chen Z."/>
            <person name="Lan J."/>
            <person name="Che J."/>
            <person name="Ge C."/>
            <person name="Shi H."/>
            <person name="Pan Z."/>
            <person name="Liu X."/>
        </authorList>
    </citation>
    <scope>NUCLEOTIDE SEQUENCE [LARGE SCALE GENOMIC DNA]</scope>
    <source>
        <strain evidence="2 3">FJAT-18043</strain>
    </source>
</reference>
<dbReference type="PROSITE" id="PS51257">
    <property type="entry name" value="PROKAR_LIPOPROTEIN"/>
    <property type="match status" value="1"/>
</dbReference>
<organism evidence="2 3">
    <name type="scientific">Cytobacillus solani</name>
    <dbReference type="NCBI Taxonomy" id="1637975"/>
    <lineage>
        <taxon>Bacteria</taxon>
        <taxon>Bacillati</taxon>
        <taxon>Bacillota</taxon>
        <taxon>Bacilli</taxon>
        <taxon>Bacillales</taxon>
        <taxon>Bacillaceae</taxon>
        <taxon>Cytobacillus</taxon>
    </lineage>
</organism>
<evidence type="ECO:0000313" key="3">
    <source>
        <dbReference type="Proteomes" id="UP000050996"/>
    </source>
</evidence>
<gene>
    <name evidence="2" type="ORF">AN957_03795</name>
</gene>
<evidence type="ECO:0000313" key="2">
    <source>
        <dbReference type="EMBL" id="KQL17817.1"/>
    </source>
</evidence>
<feature type="chain" id="PRO_5038345931" description="DUF4352 domain-containing protein" evidence="1">
    <location>
        <begin position="21"/>
        <end position="211"/>
    </location>
</feature>
<keyword evidence="3" id="KW-1185">Reference proteome</keyword>
<name>A0A0Q3QJ62_9BACI</name>
<evidence type="ECO:0000256" key="1">
    <source>
        <dbReference type="SAM" id="SignalP"/>
    </source>
</evidence>
<dbReference type="PATRIC" id="fig|1637975.4.peg.430"/>
<protein>
    <recommendedName>
        <fullName evidence="4">DUF4352 domain-containing protein</fullName>
    </recommendedName>
</protein>
<dbReference type="EMBL" id="LJIX01000006">
    <property type="protein sequence ID" value="KQL17817.1"/>
    <property type="molecule type" value="Genomic_DNA"/>
</dbReference>
<evidence type="ECO:0008006" key="4">
    <source>
        <dbReference type="Google" id="ProtNLM"/>
    </source>
</evidence>
<proteinExistence type="predicted"/>
<sequence length="211" mass="24096">MKQVIYLCLLLITLTGCSFNDEKSVAAKTSSNNTIPSYYDDYILNPQVSDDRLLQEVGQFSRDNRGELTVKAAEHDSHTYKVGSIDLTIREAKILHFKPDYSLIDFYHSYTHDQEFDFIKFFVEIKNTSNQPLKFAPIAILNTSSGEKVTFEDDIYLEDLNGEIAPNGMKNGNLGFIIEKSNVNSIEIMTSDVFNEKDEMIYDGETIRVEF</sequence>
<dbReference type="AlphaFoldDB" id="A0A0Q3QJ62"/>
<comment type="caution">
    <text evidence="2">The sequence shown here is derived from an EMBL/GenBank/DDBJ whole genome shotgun (WGS) entry which is preliminary data.</text>
</comment>
<keyword evidence="1" id="KW-0732">Signal</keyword>
<dbReference type="Proteomes" id="UP000050996">
    <property type="component" value="Unassembled WGS sequence"/>
</dbReference>
<dbReference type="RefSeq" id="WP_056682355.1">
    <property type="nucleotide sequence ID" value="NZ_CP041305.1"/>
</dbReference>